<protein>
    <recommendedName>
        <fullName evidence="14">ABC transporter domain-containing protein</fullName>
    </recommendedName>
</protein>
<feature type="compositionally biased region" description="Low complexity" evidence="8">
    <location>
        <begin position="141"/>
        <end position="153"/>
    </location>
</feature>
<sequence length="602" mass="65912">MLTLEVVASFLTPVAVNRILHHLETGGEDAIIRPWFWILTFFTGLVATTLTSGRYFFVVLRLLAQVQSTLTQLIFEHALRIRLKADGGISADKKENSKDKGGTVTLTETGATAGDESARASASSEATLGEGPSSSAERGTETSSKGRSGKTTTAAGRKDSSMIGKINNLISTDINSLEAGKNFILVVWYTPLQIAVSIVFLYAVLGWSALVGVGTMIIMLFIPGFISKYSHNLQVKKMAKSDARVGVISEVMGSAIRMVKLFGWERRISERIDQKRQEELHALRRFRVLSLVSTIVNNLIPLMTMVVTFTTYALAMKGELTASRVFSSMTVFQTLQGHFRGCTLCIPWCIQAKVGLDRITDFLHKTELLDSYAESTQEQNTLSVSPNPDIIGIREASFAWDSEQAANVTPGSSWRSFKLCVENEVVFKRGHINLIIGPTGCGKTSLLMALLGEMHYLPMGPDSYVNLPREGGVAYHAQESWVLNETIRNNILFGSPLEQERYDKVLWQCALERDLSLFDAGDQTEVGERGVTLSGGQKARITLARAIYSKAEILLLDDVLAALDVHTAQSIAEECLQGDLVQGRTVILVVSPIVPLVLSASK</sequence>
<evidence type="ECO:0000313" key="12">
    <source>
        <dbReference type="EMBL" id="EKM48489.1"/>
    </source>
</evidence>
<evidence type="ECO:0000256" key="2">
    <source>
        <dbReference type="ARBA" id="ARBA00022448"/>
    </source>
</evidence>
<reference evidence="12 13" key="1">
    <citation type="journal article" date="2012" name="BMC Genomics">
        <title>Comparative genomics of the white-rot fungi, Phanerochaete carnosa and P. chrysosporium, to elucidate the genetic basis of the distinct wood types they colonize.</title>
        <authorList>
            <person name="Suzuki H."/>
            <person name="MacDonald J."/>
            <person name="Syed K."/>
            <person name="Salamov A."/>
            <person name="Hori C."/>
            <person name="Aerts A."/>
            <person name="Henrissat B."/>
            <person name="Wiebenga A."/>
            <person name="vanKuyk P.A."/>
            <person name="Barry K."/>
            <person name="Lindquist E."/>
            <person name="LaButti K."/>
            <person name="Lapidus A."/>
            <person name="Lucas S."/>
            <person name="Coutinho P."/>
            <person name="Gong Y."/>
            <person name="Samejima M."/>
            <person name="Mahadevan R."/>
            <person name="Abou-Zaid M."/>
            <person name="de Vries R.P."/>
            <person name="Igarashi K."/>
            <person name="Yadav J.S."/>
            <person name="Grigoriev I.V."/>
            <person name="Master E.R."/>
        </authorList>
    </citation>
    <scope>NUCLEOTIDE SEQUENCE [LARGE SCALE GENOMIC DNA]</scope>
    <source>
        <strain evidence="12 13">HHB-10118-sp</strain>
    </source>
</reference>
<keyword evidence="13" id="KW-1185">Reference proteome</keyword>
<feature type="transmembrane region" description="Helical" evidence="9">
    <location>
        <begin position="183"/>
        <end position="203"/>
    </location>
</feature>
<organism evidence="12 13">
    <name type="scientific">Phanerochaete carnosa (strain HHB-10118-sp)</name>
    <name type="common">White-rot fungus</name>
    <name type="synonym">Peniophora carnosa</name>
    <dbReference type="NCBI Taxonomy" id="650164"/>
    <lineage>
        <taxon>Eukaryota</taxon>
        <taxon>Fungi</taxon>
        <taxon>Dikarya</taxon>
        <taxon>Basidiomycota</taxon>
        <taxon>Agaricomycotina</taxon>
        <taxon>Agaricomycetes</taxon>
        <taxon>Polyporales</taxon>
        <taxon>Phanerochaetaceae</taxon>
        <taxon>Phanerochaete</taxon>
    </lineage>
</organism>
<dbReference type="InterPro" id="IPR017871">
    <property type="entry name" value="ABC_transporter-like_CS"/>
</dbReference>
<dbReference type="SUPFAM" id="SSF90123">
    <property type="entry name" value="ABC transporter transmembrane region"/>
    <property type="match status" value="1"/>
</dbReference>
<evidence type="ECO:0000256" key="9">
    <source>
        <dbReference type="SAM" id="Phobius"/>
    </source>
</evidence>
<keyword evidence="3 9" id="KW-0812">Transmembrane</keyword>
<dbReference type="PROSITE" id="PS50893">
    <property type="entry name" value="ABC_TRANSPORTER_2"/>
    <property type="match status" value="1"/>
</dbReference>
<dbReference type="STRING" id="650164.K5VPI4"/>
<evidence type="ECO:0000256" key="8">
    <source>
        <dbReference type="SAM" id="MobiDB-lite"/>
    </source>
</evidence>
<dbReference type="InterPro" id="IPR050173">
    <property type="entry name" value="ABC_transporter_C-like"/>
</dbReference>
<dbReference type="Pfam" id="PF00005">
    <property type="entry name" value="ABC_tran"/>
    <property type="match status" value="1"/>
</dbReference>
<dbReference type="Proteomes" id="UP000008370">
    <property type="component" value="Unassembled WGS sequence"/>
</dbReference>
<evidence type="ECO:0000259" key="10">
    <source>
        <dbReference type="PROSITE" id="PS50893"/>
    </source>
</evidence>
<evidence type="ECO:0000259" key="11">
    <source>
        <dbReference type="PROSITE" id="PS50929"/>
    </source>
</evidence>
<feature type="domain" description="ABC transporter" evidence="10">
    <location>
        <begin position="403"/>
        <end position="601"/>
    </location>
</feature>
<evidence type="ECO:0000256" key="5">
    <source>
        <dbReference type="ARBA" id="ARBA00022840"/>
    </source>
</evidence>
<dbReference type="Gene3D" id="3.40.50.300">
    <property type="entry name" value="P-loop containing nucleotide triphosphate hydrolases"/>
    <property type="match status" value="1"/>
</dbReference>
<evidence type="ECO:0000256" key="7">
    <source>
        <dbReference type="ARBA" id="ARBA00023136"/>
    </source>
</evidence>
<dbReference type="InterPro" id="IPR003593">
    <property type="entry name" value="AAA+_ATPase"/>
</dbReference>
<evidence type="ECO:0000256" key="4">
    <source>
        <dbReference type="ARBA" id="ARBA00022741"/>
    </source>
</evidence>
<dbReference type="AlphaFoldDB" id="K5VPI4"/>
<accession>K5VPI4</accession>
<keyword evidence="7 9" id="KW-0472">Membrane</keyword>
<keyword evidence="5" id="KW-0067">ATP-binding</keyword>
<dbReference type="CDD" id="cd18596">
    <property type="entry name" value="ABC_6TM_VMR1_D1_like"/>
    <property type="match status" value="1"/>
</dbReference>
<keyword evidence="4" id="KW-0547">Nucleotide-binding</keyword>
<dbReference type="GO" id="GO:0016887">
    <property type="term" value="F:ATP hydrolysis activity"/>
    <property type="evidence" value="ECO:0007669"/>
    <property type="project" value="InterPro"/>
</dbReference>
<dbReference type="InParanoid" id="K5VPI4"/>
<dbReference type="GO" id="GO:0005524">
    <property type="term" value="F:ATP binding"/>
    <property type="evidence" value="ECO:0007669"/>
    <property type="project" value="UniProtKB-KW"/>
</dbReference>
<dbReference type="GO" id="GO:0140359">
    <property type="term" value="F:ABC-type transporter activity"/>
    <property type="evidence" value="ECO:0007669"/>
    <property type="project" value="InterPro"/>
</dbReference>
<feature type="region of interest" description="Disordered" evidence="8">
    <location>
        <begin position="91"/>
        <end position="158"/>
    </location>
</feature>
<keyword evidence="2" id="KW-0813">Transport</keyword>
<dbReference type="InterPro" id="IPR011527">
    <property type="entry name" value="ABC1_TM_dom"/>
</dbReference>
<feature type="transmembrane region" description="Helical" evidence="9">
    <location>
        <begin position="288"/>
        <end position="315"/>
    </location>
</feature>
<dbReference type="SUPFAM" id="SSF52540">
    <property type="entry name" value="P-loop containing nucleoside triphosphate hydrolases"/>
    <property type="match status" value="1"/>
</dbReference>
<feature type="domain" description="ABC transmembrane type-1" evidence="11">
    <location>
        <begin position="1"/>
        <end position="337"/>
    </location>
</feature>
<dbReference type="Gene3D" id="1.20.1560.10">
    <property type="entry name" value="ABC transporter type 1, transmembrane domain"/>
    <property type="match status" value="1"/>
</dbReference>
<evidence type="ECO:0000256" key="3">
    <source>
        <dbReference type="ARBA" id="ARBA00022692"/>
    </source>
</evidence>
<evidence type="ECO:0008006" key="14">
    <source>
        <dbReference type="Google" id="ProtNLM"/>
    </source>
</evidence>
<keyword evidence="6 9" id="KW-1133">Transmembrane helix</keyword>
<gene>
    <name evidence="12" type="ORF">PHACADRAFT_202749</name>
</gene>
<evidence type="ECO:0000256" key="1">
    <source>
        <dbReference type="ARBA" id="ARBA00004370"/>
    </source>
</evidence>
<dbReference type="InterPro" id="IPR036640">
    <property type="entry name" value="ABC1_TM_sf"/>
</dbReference>
<dbReference type="PROSITE" id="PS00211">
    <property type="entry name" value="ABC_TRANSPORTER_1"/>
    <property type="match status" value="1"/>
</dbReference>
<dbReference type="PANTHER" id="PTHR24223:SF356">
    <property type="entry name" value="ATP-BINDING CASSETTE TRANSPORTER ABC4"/>
    <property type="match status" value="1"/>
</dbReference>
<dbReference type="KEGG" id="pco:PHACADRAFT_202749"/>
<dbReference type="PANTHER" id="PTHR24223">
    <property type="entry name" value="ATP-BINDING CASSETTE SUB-FAMILY C"/>
    <property type="match status" value="1"/>
</dbReference>
<dbReference type="PROSITE" id="PS50929">
    <property type="entry name" value="ABC_TM1F"/>
    <property type="match status" value="1"/>
</dbReference>
<dbReference type="RefSeq" id="XP_007402959.1">
    <property type="nucleotide sequence ID" value="XM_007402897.1"/>
</dbReference>
<dbReference type="GO" id="GO:0016020">
    <property type="term" value="C:membrane"/>
    <property type="evidence" value="ECO:0007669"/>
    <property type="project" value="UniProtKB-SubCell"/>
</dbReference>
<dbReference type="SMART" id="SM00382">
    <property type="entry name" value="AAA"/>
    <property type="match status" value="1"/>
</dbReference>
<feature type="transmembrane region" description="Helical" evidence="9">
    <location>
        <begin position="35"/>
        <end position="57"/>
    </location>
</feature>
<proteinExistence type="predicted"/>
<feature type="transmembrane region" description="Helical" evidence="9">
    <location>
        <begin position="209"/>
        <end position="230"/>
    </location>
</feature>
<evidence type="ECO:0000313" key="13">
    <source>
        <dbReference type="Proteomes" id="UP000008370"/>
    </source>
</evidence>
<name>K5VPI4_PHACS</name>
<dbReference type="Pfam" id="PF00664">
    <property type="entry name" value="ABC_membrane"/>
    <property type="match status" value="1"/>
</dbReference>
<dbReference type="InterPro" id="IPR027417">
    <property type="entry name" value="P-loop_NTPase"/>
</dbReference>
<dbReference type="InterPro" id="IPR003439">
    <property type="entry name" value="ABC_transporter-like_ATP-bd"/>
</dbReference>
<feature type="compositionally biased region" description="Basic and acidic residues" evidence="8">
    <location>
        <begin position="91"/>
        <end position="101"/>
    </location>
</feature>
<dbReference type="GeneID" id="18911976"/>
<dbReference type="HOGENOM" id="CLU_000604_27_6_1"/>
<comment type="subcellular location">
    <subcellularLocation>
        <location evidence="1">Membrane</location>
    </subcellularLocation>
</comment>
<dbReference type="EMBL" id="JH931001">
    <property type="protein sequence ID" value="EKM48489.1"/>
    <property type="molecule type" value="Genomic_DNA"/>
</dbReference>
<dbReference type="OrthoDB" id="6500128at2759"/>
<evidence type="ECO:0000256" key="6">
    <source>
        <dbReference type="ARBA" id="ARBA00022989"/>
    </source>
</evidence>